<gene>
    <name evidence="1" type="ORF">BDR25DRAFT_331029</name>
</gene>
<evidence type="ECO:0000313" key="1">
    <source>
        <dbReference type="EMBL" id="KAF2477199.1"/>
    </source>
</evidence>
<protein>
    <submittedName>
        <fullName evidence="1">Lycopene beta-cyclase</fullName>
    </submittedName>
</protein>
<dbReference type="EMBL" id="MU003493">
    <property type="protein sequence ID" value="KAF2477199.1"/>
    <property type="molecule type" value="Genomic_DNA"/>
</dbReference>
<evidence type="ECO:0000313" key="2">
    <source>
        <dbReference type="Proteomes" id="UP000799755"/>
    </source>
</evidence>
<keyword evidence="2" id="KW-1185">Reference proteome</keyword>
<sequence length="594" mass="67447">MGFEYALVHVKYTIPPAILLTLLYRPLFARLDAYKIGFLITIAVISTIPWDSYLIRNRIWSYPAHVIIGLKLFDIPVEEIFFFVIQTYNTSLLYLICSRPTFQPVYLRFERSAAHPLGSVNPQWRYYKLCGQLAFAIIIKLGLGMVGGGGESTYLGLIIIWAVPFLLLLWSLAYQFLLGLPILNTAIPILLPTLYLWVIDTLALKRGTWVISDGTKYGFHLWDGLEIEEALFFFATNSLIVFGQVAFDNALSILYTFPHLFPNPPVLPSPTLLVRALLKPASEYDEHRIMGLHDAVHRLRIKSRSFYLASSTFQGQVRTDLLLLYSFCRVADDLVDCAYSEAEAASWVTRLRDFLKASYRDENSLGSMKDYVLLNFPPNAQSALLQVPFPKLSRQLLEELLDGFDMDLSFANPVFAHPIKIEADLQMYARRVAGTVAQMCLELIFFNYRSTLSVEEQRHVLDAGNRMGIALQHVNIARDISVDAKMARVYIPETWIKDEGLTYNSVLKNPQGARVERLRARLLDRAFEMYEGARNAIEDLPVEARGPIRVAVESYMEIGRVLRQDGYVVKAGRATVPKLRRVKVAWRALNGTAA</sequence>
<organism evidence="1 2">
    <name type="scientific">Lindgomyces ingoldianus</name>
    <dbReference type="NCBI Taxonomy" id="673940"/>
    <lineage>
        <taxon>Eukaryota</taxon>
        <taxon>Fungi</taxon>
        <taxon>Dikarya</taxon>
        <taxon>Ascomycota</taxon>
        <taxon>Pezizomycotina</taxon>
        <taxon>Dothideomycetes</taxon>
        <taxon>Pleosporomycetidae</taxon>
        <taxon>Pleosporales</taxon>
        <taxon>Lindgomycetaceae</taxon>
        <taxon>Lindgomyces</taxon>
    </lineage>
</organism>
<reference evidence="1" key="1">
    <citation type="journal article" date="2020" name="Stud. Mycol.">
        <title>101 Dothideomycetes genomes: a test case for predicting lifestyles and emergence of pathogens.</title>
        <authorList>
            <person name="Haridas S."/>
            <person name="Albert R."/>
            <person name="Binder M."/>
            <person name="Bloem J."/>
            <person name="Labutti K."/>
            <person name="Salamov A."/>
            <person name="Andreopoulos B."/>
            <person name="Baker S."/>
            <person name="Barry K."/>
            <person name="Bills G."/>
            <person name="Bluhm B."/>
            <person name="Cannon C."/>
            <person name="Castanera R."/>
            <person name="Culley D."/>
            <person name="Daum C."/>
            <person name="Ezra D."/>
            <person name="Gonzalez J."/>
            <person name="Henrissat B."/>
            <person name="Kuo A."/>
            <person name="Liang C."/>
            <person name="Lipzen A."/>
            <person name="Lutzoni F."/>
            <person name="Magnuson J."/>
            <person name="Mondo S."/>
            <person name="Nolan M."/>
            <person name="Ohm R."/>
            <person name="Pangilinan J."/>
            <person name="Park H.-J."/>
            <person name="Ramirez L."/>
            <person name="Alfaro M."/>
            <person name="Sun H."/>
            <person name="Tritt A."/>
            <person name="Yoshinaga Y."/>
            <person name="Zwiers L.-H."/>
            <person name="Turgeon B."/>
            <person name="Goodwin S."/>
            <person name="Spatafora J."/>
            <person name="Crous P."/>
            <person name="Grigoriev I."/>
        </authorList>
    </citation>
    <scope>NUCLEOTIDE SEQUENCE</scope>
    <source>
        <strain evidence="1">ATCC 200398</strain>
    </source>
</reference>
<comment type="caution">
    <text evidence="1">The sequence shown here is derived from an EMBL/GenBank/DDBJ whole genome shotgun (WGS) entry which is preliminary data.</text>
</comment>
<proteinExistence type="predicted"/>
<dbReference type="Proteomes" id="UP000799755">
    <property type="component" value="Unassembled WGS sequence"/>
</dbReference>
<accession>A0ACB6RCZ4</accession>
<name>A0ACB6RCZ4_9PLEO</name>